<name>A0AAX4JSP0_9TREE</name>
<gene>
    <name evidence="3" type="ORF">L201_003081</name>
</gene>
<dbReference type="Gene3D" id="3.40.50.10320">
    <property type="entry name" value="LmbE-like"/>
    <property type="match status" value="1"/>
</dbReference>
<dbReference type="Proteomes" id="UP001355207">
    <property type="component" value="Chromosome 3"/>
</dbReference>
<protein>
    <recommendedName>
        <fullName evidence="2">N-acetylglucosaminylphosphatidylinositol deacetylase</fullName>
        <ecNumber evidence="2">3.5.1.89</ecNumber>
    </recommendedName>
</protein>
<dbReference type="EMBL" id="CP144100">
    <property type="protein sequence ID" value="WWC88176.1"/>
    <property type="molecule type" value="Genomic_DNA"/>
</dbReference>
<evidence type="ECO:0000313" key="3">
    <source>
        <dbReference type="EMBL" id="WWC88176.1"/>
    </source>
</evidence>
<sequence>MPPTPRTAKVPKQASSRPLTPLLLLSFVLPLLALAFPYLSSTPILKNEYQLHHLTSDQHIIGEPKALILTAHPDDEVMFFSPTILSLVQDGWDVRGLCLSTGNSSGSGDIRSEELYGSYEALGVNRDEVKVLNDPGLQDSMTAQWDTRLIADIVEDYIKENPIDLIITFDEIGITQHPNHIAISKSLSLLDKPPKIVHLKSPATLPKFTGPFYPIYLQMQFVFSHLINYEDNRKTPNENGDQKLSKFVMISSPVQWYQSIQAMMYHQSQLVWFRWLYLIASRLMWVNELIVVEE</sequence>
<dbReference type="Pfam" id="PF02585">
    <property type="entry name" value="PIG-L"/>
    <property type="match status" value="1"/>
</dbReference>
<comment type="similarity">
    <text evidence="1">Belongs to the PIGL family.</text>
</comment>
<evidence type="ECO:0000256" key="2">
    <source>
        <dbReference type="ARBA" id="ARBA00012176"/>
    </source>
</evidence>
<dbReference type="SUPFAM" id="SSF102588">
    <property type="entry name" value="LmbE-like"/>
    <property type="match status" value="1"/>
</dbReference>
<dbReference type="RefSeq" id="XP_066074939.1">
    <property type="nucleotide sequence ID" value="XM_066218842.1"/>
</dbReference>
<organism evidence="3 4">
    <name type="scientific">Kwoniella dendrophila CBS 6074</name>
    <dbReference type="NCBI Taxonomy" id="1295534"/>
    <lineage>
        <taxon>Eukaryota</taxon>
        <taxon>Fungi</taxon>
        <taxon>Dikarya</taxon>
        <taxon>Basidiomycota</taxon>
        <taxon>Agaricomycotina</taxon>
        <taxon>Tremellomycetes</taxon>
        <taxon>Tremellales</taxon>
        <taxon>Cryptococcaceae</taxon>
        <taxon>Kwoniella</taxon>
    </lineage>
</organism>
<keyword evidence="4" id="KW-1185">Reference proteome</keyword>
<dbReference type="GO" id="GO:0005783">
    <property type="term" value="C:endoplasmic reticulum"/>
    <property type="evidence" value="ECO:0007669"/>
    <property type="project" value="TreeGrafter"/>
</dbReference>
<evidence type="ECO:0000313" key="4">
    <source>
        <dbReference type="Proteomes" id="UP001355207"/>
    </source>
</evidence>
<dbReference type="PANTHER" id="PTHR12993:SF11">
    <property type="entry name" value="N-ACETYLGLUCOSAMINYL-PHOSPHATIDYLINOSITOL DE-N-ACETYLASE"/>
    <property type="match status" value="1"/>
</dbReference>
<dbReference type="AlphaFoldDB" id="A0AAX4JSP0"/>
<dbReference type="GeneID" id="91093752"/>
<dbReference type="InterPro" id="IPR024078">
    <property type="entry name" value="LmbE-like_dom_sf"/>
</dbReference>
<dbReference type="GO" id="GO:0000225">
    <property type="term" value="F:N-acetylglucosaminylphosphatidylinositol deacetylase activity"/>
    <property type="evidence" value="ECO:0007669"/>
    <property type="project" value="UniProtKB-EC"/>
</dbReference>
<proteinExistence type="inferred from homology"/>
<reference evidence="3 4" key="1">
    <citation type="submission" date="2024-01" db="EMBL/GenBank/DDBJ databases">
        <title>Comparative genomics of Cryptococcus and Kwoniella reveals pathogenesis evolution and contrasting modes of karyotype evolution via chromosome fusion or intercentromeric recombination.</title>
        <authorList>
            <person name="Coelho M.A."/>
            <person name="David-Palma M."/>
            <person name="Shea T."/>
            <person name="Bowers K."/>
            <person name="McGinley-Smith S."/>
            <person name="Mohammad A.W."/>
            <person name="Gnirke A."/>
            <person name="Yurkov A.M."/>
            <person name="Nowrousian M."/>
            <person name="Sun S."/>
            <person name="Cuomo C.A."/>
            <person name="Heitman J."/>
        </authorList>
    </citation>
    <scope>NUCLEOTIDE SEQUENCE [LARGE SCALE GENOMIC DNA]</scope>
    <source>
        <strain evidence="3 4">CBS 6074</strain>
    </source>
</reference>
<dbReference type="EC" id="3.5.1.89" evidence="2"/>
<dbReference type="InterPro" id="IPR003737">
    <property type="entry name" value="GlcNAc_PI_deacetylase-related"/>
</dbReference>
<evidence type="ECO:0000256" key="1">
    <source>
        <dbReference type="ARBA" id="ARBA00006066"/>
    </source>
</evidence>
<accession>A0AAX4JSP0</accession>
<dbReference type="PANTHER" id="PTHR12993">
    <property type="entry name" value="N-ACETYLGLUCOSAMINYL-PHOSPHATIDYLINOSITOL DE-N-ACETYLASE-RELATED"/>
    <property type="match status" value="1"/>
</dbReference>